<dbReference type="Proteomes" id="UP000598350">
    <property type="component" value="Unassembled WGS sequence"/>
</dbReference>
<dbReference type="Gene3D" id="3.40.50.720">
    <property type="entry name" value="NAD(P)-binding Rossmann-like Domain"/>
    <property type="match status" value="1"/>
</dbReference>
<evidence type="ECO:0000313" key="3">
    <source>
        <dbReference type="Proteomes" id="UP000598350"/>
    </source>
</evidence>
<dbReference type="InterPro" id="IPR000594">
    <property type="entry name" value="ThiF_NAD_FAD-bd"/>
</dbReference>
<proteinExistence type="predicted"/>
<evidence type="ECO:0000259" key="1">
    <source>
        <dbReference type="PROSITE" id="PS50206"/>
    </source>
</evidence>
<accession>A0ABR7VCS5</accession>
<dbReference type="SMART" id="SM00450">
    <property type="entry name" value="RHOD"/>
    <property type="match status" value="1"/>
</dbReference>
<dbReference type="RefSeq" id="WP_188313059.1">
    <property type="nucleotide sequence ID" value="NZ_JABTCG010000001.1"/>
</dbReference>
<dbReference type="InterPro" id="IPR036873">
    <property type="entry name" value="Rhodanese-like_dom_sf"/>
</dbReference>
<dbReference type="InterPro" id="IPR001763">
    <property type="entry name" value="Rhodanese-like_dom"/>
</dbReference>
<organism evidence="2 3">
    <name type="scientific">Maribacter arenosus</name>
    <dbReference type="NCBI Taxonomy" id="1854708"/>
    <lineage>
        <taxon>Bacteria</taxon>
        <taxon>Pseudomonadati</taxon>
        <taxon>Bacteroidota</taxon>
        <taxon>Flavobacteriia</taxon>
        <taxon>Flavobacteriales</taxon>
        <taxon>Flavobacteriaceae</taxon>
        <taxon>Maribacter</taxon>
    </lineage>
</organism>
<dbReference type="Gene3D" id="3.40.250.10">
    <property type="entry name" value="Rhodanese-like domain"/>
    <property type="match status" value="1"/>
</dbReference>
<name>A0ABR7VCS5_9FLAO</name>
<reference evidence="2 3" key="1">
    <citation type="submission" date="2020-05" db="EMBL/GenBank/DDBJ databases">
        <title>The draft genome sequence of Maribacter arenosus CAU 1321.</title>
        <authorList>
            <person name="Mu L."/>
        </authorList>
    </citation>
    <scope>NUCLEOTIDE SEQUENCE [LARGE SCALE GENOMIC DNA]</scope>
    <source>
        <strain evidence="2 3">CAU 1321</strain>
    </source>
</reference>
<dbReference type="Pfam" id="PF00581">
    <property type="entry name" value="Rhodanese"/>
    <property type="match status" value="1"/>
</dbReference>
<keyword evidence="2" id="KW-0548">Nucleotidyltransferase</keyword>
<comment type="caution">
    <text evidence="2">The sequence shown here is derived from an EMBL/GenBank/DDBJ whole genome shotgun (WGS) entry which is preliminary data.</text>
</comment>
<feature type="domain" description="Rhodanese" evidence="1">
    <location>
        <begin position="270"/>
        <end position="355"/>
    </location>
</feature>
<dbReference type="CDD" id="cd00757">
    <property type="entry name" value="ThiF_MoeB_HesA_family"/>
    <property type="match status" value="1"/>
</dbReference>
<keyword evidence="3" id="KW-1185">Reference proteome</keyword>
<dbReference type="SUPFAM" id="SSF69572">
    <property type="entry name" value="Activating enzymes of the ubiquitin-like proteins"/>
    <property type="match status" value="1"/>
</dbReference>
<dbReference type="EMBL" id="JABTCG010000001">
    <property type="protein sequence ID" value="MBD0849962.1"/>
    <property type="molecule type" value="Genomic_DNA"/>
</dbReference>
<sequence length="357" mass="39668">MNTERYSRQIMLAEFGLEGQSKLRESKVLVVGAGGLGVPVLTYLNAMGVGTLGIVEADEVSQSNLHRQVLYSADEVGQLKVAMALKKLKRQNTDTILRPYNTFLTLENALAIISEFDIVVDATDNFPTRYLINDACVILKKPFVYGALHGFEGQVSVFNYKGGPTYRCLFPKMPSAFEVPNCNEHGVLGVIPGIVGNFQALEVVKVLTGLGEVLSGKLLLFNGLNQSFQKIKFGLIPSNLAIDELQKDYGFDCTTDENSIQATEFQNLLKTEDLQAIDVRTIGEFEEFHLKHTKNLPLETLESWKDSLHFDRAVYLLCETGMRSLEAQAKLQAYRPKATLINVDGGLYNLRTNVAKY</sequence>
<dbReference type="GO" id="GO:0016779">
    <property type="term" value="F:nucleotidyltransferase activity"/>
    <property type="evidence" value="ECO:0007669"/>
    <property type="project" value="UniProtKB-KW"/>
</dbReference>
<dbReference type="InterPro" id="IPR035985">
    <property type="entry name" value="Ubiquitin-activating_enz"/>
</dbReference>
<protein>
    <submittedName>
        <fullName evidence="2">ThiF family adenylyltransferase</fullName>
    </submittedName>
</protein>
<dbReference type="PROSITE" id="PS50206">
    <property type="entry name" value="RHODANESE_3"/>
    <property type="match status" value="1"/>
</dbReference>
<dbReference type="Pfam" id="PF00899">
    <property type="entry name" value="ThiF"/>
    <property type="match status" value="1"/>
</dbReference>
<gene>
    <name evidence="2" type="ORF">HPE63_04705</name>
</gene>
<keyword evidence="2" id="KW-0808">Transferase</keyword>
<dbReference type="PANTHER" id="PTHR10953:SF102">
    <property type="entry name" value="ADENYLYLTRANSFERASE AND SULFURTRANSFERASE MOCS3"/>
    <property type="match status" value="1"/>
</dbReference>
<dbReference type="CDD" id="cd00158">
    <property type="entry name" value="RHOD"/>
    <property type="match status" value="1"/>
</dbReference>
<dbReference type="InterPro" id="IPR045886">
    <property type="entry name" value="ThiF/MoeB/HesA"/>
</dbReference>
<dbReference type="PANTHER" id="PTHR10953">
    <property type="entry name" value="UBIQUITIN-ACTIVATING ENZYME E1"/>
    <property type="match status" value="1"/>
</dbReference>
<evidence type="ECO:0000313" key="2">
    <source>
        <dbReference type="EMBL" id="MBD0849962.1"/>
    </source>
</evidence>